<evidence type="ECO:0008006" key="2">
    <source>
        <dbReference type="Google" id="ProtNLM"/>
    </source>
</evidence>
<reference evidence="1" key="1">
    <citation type="journal article" date="2020" name="mSystems">
        <title>Genome- and Community-Level Interaction Insights into Carbon Utilization and Element Cycling Functions of Hydrothermarchaeota in Hydrothermal Sediment.</title>
        <authorList>
            <person name="Zhou Z."/>
            <person name="Liu Y."/>
            <person name="Xu W."/>
            <person name="Pan J."/>
            <person name="Luo Z.H."/>
            <person name="Li M."/>
        </authorList>
    </citation>
    <scope>NUCLEOTIDE SEQUENCE [LARGE SCALE GENOMIC DNA]</scope>
    <source>
        <strain evidence="1">SpSt-548</strain>
    </source>
</reference>
<organism evidence="1">
    <name type="scientific">Desulfobacca acetoxidans</name>
    <dbReference type="NCBI Taxonomy" id="60893"/>
    <lineage>
        <taxon>Bacteria</taxon>
        <taxon>Pseudomonadati</taxon>
        <taxon>Thermodesulfobacteriota</taxon>
        <taxon>Desulfobaccia</taxon>
        <taxon>Desulfobaccales</taxon>
        <taxon>Desulfobaccaceae</taxon>
        <taxon>Desulfobacca</taxon>
    </lineage>
</organism>
<dbReference type="EMBL" id="DSXI01000079">
    <property type="protein sequence ID" value="HGS04386.1"/>
    <property type="molecule type" value="Genomic_DNA"/>
</dbReference>
<name>A0A7V4G716_9BACT</name>
<proteinExistence type="predicted"/>
<sequence>MQQAVREQIEKNYKAFQEKLPSIIDTQRGKFALMRDGEIVDYFDTPRDAYIVGQRLYPDGFSIQEVIETPVDLGFFSHALPQR</sequence>
<accession>A0A7V4G716</accession>
<dbReference type="AlphaFoldDB" id="A0A7V4G716"/>
<evidence type="ECO:0000313" key="1">
    <source>
        <dbReference type="EMBL" id="HGS04386.1"/>
    </source>
</evidence>
<gene>
    <name evidence="1" type="ORF">ENT08_01365</name>
</gene>
<comment type="caution">
    <text evidence="1">The sequence shown here is derived from an EMBL/GenBank/DDBJ whole genome shotgun (WGS) entry which is preliminary data.</text>
</comment>
<protein>
    <recommendedName>
        <fullName evidence="2">DUF5678 domain-containing protein</fullName>
    </recommendedName>
</protein>